<dbReference type="InterPro" id="IPR051790">
    <property type="entry name" value="Cytochrome_c-biogenesis_DsbD"/>
</dbReference>
<evidence type="ECO:0000313" key="7">
    <source>
        <dbReference type="EMBL" id="QKF07383.1"/>
    </source>
</evidence>
<evidence type="ECO:0000256" key="4">
    <source>
        <dbReference type="ARBA" id="ARBA00022989"/>
    </source>
</evidence>
<dbReference type="AlphaFoldDB" id="A0A6M8J449"/>
<feature type="domain" description="Cytochrome C biogenesis protein transmembrane" evidence="6">
    <location>
        <begin position="3"/>
        <end position="222"/>
    </location>
</feature>
<dbReference type="PANTHER" id="PTHR31272">
    <property type="entry name" value="CYTOCHROME C-TYPE BIOGENESIS PROTEIN HI_1454-RELATED"/>
    <property type="match status" value="1"/>
</dbReference>
<keyword evidence="8" id="KW-1185">Reference proteome</keyword>
<reference evidence="8" key="1">
    <citation type="submission" date="2020-05" db="EMBL/GenBank/DDBJ databases">
        <title>Novel species in genus Nocardioides.</title>
        <authorList>
            <person name="Zhang G."/>
        </authorList>
    </citation>
    <scope>NUCLEOTIDE SEQUENCE [LARGE SCALE GENOMIC DNA]</scope>
    <source>
        <strain evidence="8">zg-1050</strain>
    </source>
</reference>
<evidence type="ECO:0000259" key="6">
    <source>
        <dbReference type="Pfam" id="PF02683"/>
    </source>
</evidence>
<dbReference type="GO" id="GO:0017004">
    <property type="term" value="P:cytochrome complex assembly"/>
    <property type="evidence" value="ECO:0007669"/>
    <property type="project" value="InterPro"/>
</dbReference>
<accession>A0A6M8J449</accession>
<dbReference type="EMBL" id="CP053716">
    <property type="protein sequence ID" value="QKF07383.1"/>
    <property type="molecule type" value="Genomic_DNA"/>
</dbReference>
<evidence type="ECO:0000313" key="8">
    <source>
        <dbReference type="Proteomes" id="UP000503297"/>
    </source>
</evidence>
<keyword evidence="4" id="KW-1133">Transmembrane helix</keyword>
<comment type="similarity">
    <text evidence="2">Belongs to the DsbD family.</text>
</comment>
<dbReference type="RefSeq" id="WP_172163727.1">
    <property type="nucleotide sequence ID" value="NZ_CP053716.1"/>
</dbReference>
<evidence type="ECO:0000256" key="2">
    <source>
        <dbReference type="ARBA" id="ARBA00006143"/>
    </source>
</evidence>
<dbReference type="GO" id="GO:0016020">
    <property type="term" value="C:membrane"/>
    <property type="evidence" value="ECO:0007669"/>
    <property type="project" value="UniProtKB-SubCell"/>
</dbReference>
<evidence type="ECO:0000256" key="1">
    <source>
        <dbReference type="ARBA" id="ARBA00004141"/>
    </source>
</evidence>
<evidence type="ECO:0000256" key="5">
    <source>
        <dbReference type="ARBA" id="ARBA00023136"/>
    </source>
</evidence>
<dbReference type="PANTHER" id="PTHR31272:SF4">
    <property type="entry name" value="CYTOCHROME C-TYPE BIOGENESIS PROTEIN HI_1454-RELATED"/>
    <property type="match status" value="1"/>
</dbReference>
<sequence length="239" mass="24858">MTFVATFLEGVLTFISPCHLPMLPILLAYFAGSSGEGAAGSSESAVGSRARTRRTLLNALGFICGFTIVFVVMGALAGSVGSLLVRHSTAVNLVSGVIVVLFGLSFAGVLRIPFLQNTLRLEVSSLPRSFPAALLFGMAFSLGWSPCSGAYLGSALLLAGSQSSMAQGVLLLLAYSAGLGIPYLVSALAIDRLSGAFDFIKRHFDTVNRVCGALLVLLGVLMMTGQMTSLMQLLNGTAL</sequence>
<evidence type="ECO:0000256" key="3">
    <source>
        <dbReference type="ARBA" id="ARBA00022692"/>
    </source>
</evidence>
<comment type="subcellular location">
    <subcellularLocation>
        <location evidence="1">Membrane</location>
        <topology evidence="1">Multi-pass membrane protein</topology>
    </subcellularLocation>
</comment>
<dbReference type="InterPro" id="IPR003834">
    <property type="entry name" value="Cyt_c_assmbl_TM_dom"/>
</dbReference>
<dbReference type="KEGG" id="bwa:HLV38_04055"/>
<dbReference type="Pfam" id="PF02683">
    <property type="entry name" value="DsbD_TM"/>
    <property type="match status" value="1"/>
</dbReference>
<protein>
    <submittedName>
        <fullName evidence="7">Cytochrome c biogenesis protein CcdA</fullName>
    </submittedName>
</protein>
<keyword evidence="3" id="KW-0812">Transmembrane</keyword>
<proteinExistence type="inferred from homology"/>
<gene>
    <name evidence="7" type="ORF">HLV38_04055</name>
</gene>
<keyword evidence="5" id="KW-0472">Membrane</keyword>
<organism evidence="7 8">
    <name type="scientific">Berryella wangjianweii</name>
    <dbReference type="NCBI Taxonomy" id="2734634"/>
    <lineage>
        <taxon>Bacteria</taxon>
        <taxon>Bacillati</taxon>
        <taxon>Actinomycetota</taxon>
        <taxon>Coriobacteriia</taxon>
        <taxon>Eggerthellales</taxon>
        <taxon>Eggerthellaceae</taxon>
        <taxon>Berryella</taxon>
    </lineage>
</organism>
<dbReference type="Proteomes" id="UP000503297">
    <property type="component" value="Chromosome"/>
</dbReference>
<name>A0A6M8J449_9ACTN</name>